<keyword evidence="3" id="KW-1185">Reference proteome</keyword>
<protein>
    <recommendedName>
        <fullName evidence="4">Protein kinase domain-containing protein</fullName>
    </recommendedName>
</protein>
<name>A0A2P6MXN0_9EUKA</name>
<feature type="chain" id="PRO_5015197186" description="Protein kinase domain-containing protein" evidence="1">
    <location>
        <begin position="18"/>
        <end position="100"/>
    </location>
</feature>
<evidence type="ECO:0000256" key="1">
    <source>
        <dbReference type="SAM" id="SignalP"/>
    </source>
</evidence>
<dbReference type="AlphaFoldDB" id="A0A2P6MXN0"/>
<accession>A0A2P6MXN0</accession>
<dbReference type="SUPFAM" id="SSF56112">
    <property type="entry name" value="Protein kinase-like (PK-like)"/>
    <property type="match status" value="1"/>
</dbReference>
<gene>
    <name evidence="2" type="ORF">PROFUN_15198</name>
</gene>
<evidence type="ECO:0000313" key="2">
    <source>
        <dbReference type="EMBL" id="PRP76465.1"/>
    </source>
</evidence>
<dbReference type="Gene3D" id="1.10.510.10">
    <property type="entry name" value="Transferase(Phosphotransferase) domain 1"/>
    <property type="match status" value="1"/>
</dbReference>
<sequence>MSSNLLSWTLLVHTCLCVTQDLKRAEYEIFVMEGEAMDAPEIAREKRYNGSEHIYSIGVLLWTMYTDNHHLYNAEINDKGIYFVIEAMMPGHKRQETEPE</sequence>
<dbReference type="Proteomes" id="UP000241769">
    <property type="component" value="Unassembled WGS sequence"/>
</dbReference>
<feature type="signal peptide" evidence="1">
    <location>
        <begin position="1"/>
        <end position="17"/>
    </location>
</feature>
<reference evidence="2 3" key="1">
    <citation type="journal article" date="2018" name="Genome Biol. Evol.">
        <title>Multiple Roots of Fruiting Body Formation in Amoebozoa.</title>
        <authorList>
            <person name="Hillmann F."/>
            <person name="Forbes G."/>
            <person name="Novohradska S."/>
            <person name="Ferling I."/>
            <person name="Riege K."/>
            <person name="Groth M."/>
            <person name="Westermann M."/>
            <person name="Marz M."/>
            <person name="Spaller T."/>
            <person name="Winckler T."/>
            <person name="Schaap P."/>
            <person name="Glockner G."/>
        </authorList>
    </citation>
    <scope>NUCLEOTIDE SEQUENCE [LARGE SCALE GENOMIC DNA]</scope>
    <source>
        <strain evidence="2 3">Jena</strain>
    </source>
</reference>
<organism evidence="2 3">
    <name type="scientific">Planoprotostelium fungivorum</name>
    <dbReference type="NCBI Taxonomy" id="1890364"/>
    <lineage>
        <taxon>Eukaryota</taxon>
        <taxon>Amoebozoa</taxon>
        <taxon>Evosea</taxon>
        <taxon>Variosea</taxon>
        <taxon>Cavosteliida</taxon>
        <taxon>Cavosteliaceae</taxon>
        <taxon>Planoprotostelium</taxon>
    </lineage>
</organism>
<evidence type="ECO:0008006" key="4">
    <source>
        <dbReference type="Google" id="ProtNLM"/>
    </source>
</evidence>
<keyword evidence="1" id="KW-0732">Signal</keyword>
<dbReference type="InParanoid" id="A0A2P6MXN0"/>
<evidence type="ECO:0000313" key="3">
    <source>
        <dbReference type="Proteomes" id="UP000241769"/>
    </source>
</evidence>
<comment type="caution">
    <text evidence="2">The sequence shown here is derived from an EMBL/GenBank/DDBJ whole genome shotgun (WGS) entry which is preliminary data.</text>
</comment>
<dbReference type="InterPro" id="IPR011009">
    <property type="entry name" value="Kinase-like_dom_sf"/>
</dbReference>
<dbReference type="EMBL" id="MDYQ01000325">
    <property type="protein sequence ID" value="PRP76465.1"/>
    <property type="molecule type" value="Genomic_DNA"/>
</dbReference>
<proteinExistence type="predicted"/>